<evidence type="ECO:0000313" key="3">
    <source>
        <dbReference type="Proteomes" id="UP001159363"/>
    </source>
</evidence>
<proteinExistence type="predicted"/>
<protein>
    <submittedName>
        <fullName evidence="2">Uncharacterized protein</fullName>
    </submittedName>
</protein>
<accession>A0ABQ9IHX7</accession>
<dbReference type="Proteomes" id="UP001159363">
    <property type="component" value="Chromosome 1"/>
</dbReference>
<reference evidence="2 3" key="1">
    <citation type="submission" date="2023-02" db="EMBL/GenBank/DDBJ databases">
        <title>LHISI_Scaffold_Assembly.</title>
        <authorList>
            <person name="Stuart O.P."/>
            <person name="Cleave R."/>
            <person name="Magrath M.J.L."/>
            <person name="Mikheyev A.S."/>
        </authorList>
    </citation>
    <scope>NUCLEOTIDE SEQUENCE [LARGE SCALE GENOMIC DNA]</scope>
    <source>
        <strain evidence="2">Daus_M_001</strain>
        <tissue evidence="2">Leg muscle</tissue>
    </source>
</reference>
<name>A0ABQ9IHX7_9NEOP</name>
<dbReference type="EMBL" id="JARBHB010000001">
    <property type="protein sequence ID" value="KAJ8896251.1"/>
    <property type="molecule type" value="Genomic_DNA"/>
</dbReference>
<evidence type="ECO:0000313" key="2">
    <source>
        <dbReference type="EMBL" id="KAJ8896251.1"/>
    </source>
</evidence>
<organism evidence="2 3">
    <name type="scientific">Dryococelus australis</name>
    <dbReference type="NCBI Taxonomy" id="614101"/>
    <lineage>
        <taxon>Eukaryota</taxon>
        <taxon>Metazoa</taxon>
        <taxon>Ecdysozoa</taxon>
        <taxon>Arthropoda</taxon>
        <taxon>Hexapoda</taxon>
        <taxon>Insecta</taxon>
        <taxon>Pterygota</taxon>
        <taxon>Neoptera</taxon>
        <taxon>Polyneoptera</taxon>
        <taxon>Phasmatodea</taxon>
        <taxon>Verophasmatodea</taxon>
        <taxon>Anareolatae</taxon>
        <taxon>Phasmatidae</taxon>
        <taxon>Eurycanthinae</taxon>
        <taxon>Dryococelus</taxon>
    </lineage>
</organism>
<gene>
    <name evidence="2" type="ORF">PR048_001594</name>
</gene>
<feature type="region of interest" description="Disordered" evidence="1">
    <location>
        <begin position="468"/>
        <end position="495"/>
    </location>
</feature>
<evidence type="ECO:0000256" key="1">
    <source>
        <dbReference type="SAM" id="MobiDB-lite"/>
    </source>
</evidence>
<feature type="region of interest" description="Disordered" evidence="1">
    <location>
        <begin position="130"/>
        <end position="158"/>
    </location>
</feature>
<sequence>MHVVAKKELVETEEIWAQLLRVGWISVGTQRPRSRSEGAVRATLTRTPSASSLLRASRAVFRREAVLQICNSGDLLHVMKDVHTVKCRSASPGETGEPRENLPTSGIVGTISKLKIRSDHARNVPEPMRVWSSAGTKGRGKREIPEKNPPTNSIARPGIEPGSYWWEASRLTAQPPWPPRKIGGTDAYSANCSRTRQQNGVPGQHYVWTPSPNQCLVTFLPADRVHIAVRNSQSDARPRALRSQLQNEHALIRSRHTLFTFLLCGCDLERILLAPCLGEPGSIPGGIIPVFLHVVILPDGALWSAGILGDPPHPTPLHSTHNSRHIQSTSFKTSINQQRRTRCGNSLGVKLAINKTKWLHDKRVKSEEIGLALNIVVLRAGDAASEWRGGGGGRSPRGSADKRHRPALFPLAKSRVTRPGIEPGSPWWEASVLIAQPPTVIIGVGVEWLLTLTSSESTRLNRREYGAASECNAGGKQKIPRKATEQRHRRRDTHM</sequence>
<feature type="region of interest" description="Disordered" evidence="1">
    <location>
        <begin position="317"/>
        <end position="337"/>
    </location>
</feature>
<comment type="caution">
    <text evidence="2">The sequence shown here is derived from an EMBL/GenBank/DDBJ whole genome shotgun (WGS) entry which is preliminary data.</text>
</comment>
<keyword evidence="3" id="KW-1185">Reference proteome</keyword>